<dbReference type="PANTHER" id="PTHR33572:SF18">
    <property type="entry name" value="SPORE DEVELOPMENT REGULATOR VOSA"/>
    <property type="match status" value="1"/>
</dbReference>
<feature type="region of interest" description="Disordered" evidence="6">
    <location>
        <begin position="1"/>
        <end position="45"/>
    </location>
</feature>
<dbReference type="Gene3D" id="2.60.40.3960">
    <property type="entry name" value="Velvet domain"/>
    <property type="match status" value="1"/>
</dbReference>
<reference evidence="8" key="2">
    <citation type="journal article" date="2023" name="IMA Fungus">
        <title>Comparative genomic study of the Penicillium genus elucidates a diverse pangenome and 15 lateral gene transfer events.</title>
        <authorList>
            <person name="Petersen C."/>
            <person name="Sorensen T."/>
            <person name="Nielsen M.R."/>
            <person name="Sondergaard T.E."/>
            <person name="Sorensen J.L."/>
            <person name="Fitzpatrick D.A."/>
            <person name="Frisvad J.C."/>
            <person name="Nielsen K.L."/>
        </authorList>
    </citation>
    <scope>NUCLEOTIDE SEQUENCE</scope>
    <source>
        <strain evidence="8">IBT 30069</strain>
    </source>
</reference>
<evidence type="ECO:0000256" key="3">
    <source>
        <dbReference type="ARBA" id="ARBA00023015"/>
    </source>
</evidence>
<keyword evidence="4" id="KW-0804">Transcription</keyword>
<dbReference type="GO" id="GO:0005634">
    <property type="term" value="C:nucleus"/>
    <property type="evidence" value="ECO:0007669"/>
    <property type="project" value="UniProtKB-SubCell"/>
</dbReference>
<feature type="region of interest" description="Disordered" evidence="6">
    <location>
        <begin position="346"/>
        <end position="421"/>
    </location>
</feature>
<feature type="compositionally biased region" description="Polar residues" evidence="6">
    <location>
        <begin position="1"/>
        <end position="26"/>
    </location>
</feature>
<dbReference type="InterPro" id="IPR038491">
    <property type="entry name" value="Velvet_dom_sf"/>
</dbReference>
<reference evidence="8" key="1">
    <citation type="submission" date="2022-11" db="EMBL/GenBank/DDBJ databases">
        <authorList>
            <person name="Petersen C."/>
        </authorList>
    </citation>
    <scope>NUCLEOTIDE SEQUENCE</scope>
    <source>
        <strain evidence="8">IBT 30069</strain>
    </source>
</reference>
<dbReference type="OrthoDB" id="5599552at2759"/>
<gene>
    <name evidence="8" type="ORF">N7456_005679</name>
</gene>
<dbReference type="Proteomes" id="UP001149165">
    <property type="component" value="Unassembled WGS sequence"/>
</dbReference>
<evidence type="ECO:0000256" key="1">
    <source>
        <dbReference type="ARBA" id="ARBA00004123"/>
    </source>
</evidence>
<dbReference type="EMBL" id="JAPQKH010000003">
    <property type="protein sequence ID" value="KAJ5109004.1"/>
    <property type="molecule type" value="Genomic_DNA"/>
</dbReference>
<evidence type="ECO:0000313" key="9">
    <source>
        <dbReference type="Proteomes" id="UP001149165"/>
    </source>
</evidence>
<keyword evidence="9" id="KW-1185">Reference proteome</keyword>
<evidence type="ECO:0000259" key="7">
    <source>
        <dbReference type="PROSITE" id="PS51821"/>
    </source>
</evidence>
<keyword evidence="5" id="KW-0539">Nucleus</keyword>
<accession>A0A9W9KJK1</accession>
<feature type="domain" description="Velvet" evidence="7">
    <location>
        <begin position="15"/>
        <end position="172"/>
    </location>
</feature>
<evidence type="ECO:0000256" key="5">
    <source>
        <dbReference type="ARBA" id="ARBA00023242"/>
    </source>
</evidence>
<sequence length="421" mass="46099">MSASTFSDASFSREAQSSDFDLTIRQQPDRARVAGGKEKERKPIDPPPIVQLRVREEGSYLAHLYDASEERPVPVAPSTALAGTLVSSLHRLKDVDNSDGGFFVFGDLSVKIEGEYRLKFTLFEMRREQVTYLKTIISERFTVSPPKSFPGMMESTFLSRSFADQGVKLRIRKEPRTMMKRPRPDEFPQSLPPRSPDRQSVQIPPATAYGGYPATSRDYAYYGAPVKRQRASIDYGRQQSLYPDTDARMARPMDTYGQPTAMYGQPSAYQTPTMPYSTGQVVPDYGMSYGLPPTNPMSQMPDPSAQARSSQQAAVGQLMAMNQPGTPTPDSTGTAAIMAQGYHRPGYSTGSPATTLPPLQRPRDYTHGPNGTGSSRGYFDPPSPSATPILPSQMVPDGDRYGSMTGPVAFDPSGSSNGTPR</sequence>
<evidence type="ECO:0000313" key="8">
    <source>
        <dbReference type="EMBL" id="KAJ5109004.1"/>
    </source>
</evidence>
<comment type="subcellular location">
    <subcellularLocation>
        <location evidence="1">Nucleus</location>
    </subcellularLocation>
</comment>
<name>A0A9W9KJK1_9EURO</name>
<dbReference type="InterPro" id="IPR021740">
    <property type="entry name" value="Velvet"/>
</dbReference>
<evidence type="ECO:0000256" key="2">
    <source>
        <dbReference type="ARBA" id="ARBA00022969"/>
    </source>
</evidence>
<proteinExistence type="predicted"/>
<comment type="caution">
    <text evidence="8">The sequence shown here is derived from an EMBL/GenBank/DDBJ whole genome shotgun (WGS) entry which is preliminary data.</text>
</comment>
<keyword evidence="2" id="KW-0749">Sporulation</keyword>
<keyword evidence="3" id="KW-0805">Transcription regulation</keyword>
<dbReference type="PROSITE" id="PS51821">
    <property type="entry name" value="VELVET"/>
    <property type="match status" value="1"/>
</dbReference>
<evidence type="ECO:0000256" key="6">
    <source>
        <dbReference type="SAM" id="MobiDB-lite"/>
    </source>
</evidence>
<dbReference type="InterPro" id="IPR037525">
    <property type="entry name" value="Velvet_dom"/>
</dbReference>
<dbReference type="Pfam" id="PF11754">
    <property type="entry name" value="Velvet"/>
    <property type="match status" value="2"/>
</dbReference>
<dbReference type="PANTHER" id="PTHR33572">
    <property type="entry name" value="SPORE DEVELOPMENT REGULATOR VOSA"/>
    <property type="match status" value="1"/>
</dbReference>
<dbReference type="GO" id="GO:0030435">
    <property type="term" value="P:sporulation resulting in formation of a cellular spore"/>
    <property type="evidence" value="ECO:0007669"/>
    <property type="project" value="UniProtKB-KW"/>
</dbReference>
<evidence type="ECO:0000256" key="4">
    <source>
        <dbReference type="ARBA" id="ARBA00023163"/>
    </source>
</evidence>
<organism evidence="8 9">
    <name type="scientific">Penicillium angulare</name>
    <dbReference type="NCBI Taxonomy" id="116970"/>
    <lineage>
        <taxon>Eukaryota</taxon>
        <taxon>Fungi</taxon>
        <taxon>Dikarya</taxon>
        <taxon>Ascomycota</taxon>
        <taxon>Pezizomycotina</taxon>
        <taxon>Eurotiomycetes</taxon>
        <taxon>Eurotiomycetidae</taxon>
        <taxon>Eurotiales</taxon>
        <taxon>Aspergillaceae</taxon>
        <taxon>Penicillium</taxon>
    </lineage>
</organism>
<dbReference type="AlphaFoldDB" id="A0A9W9KJK1"/>
<protein>
    <submittedName>
        <fullName evidence="8">Velvet factor</fullName>
    </submittedName>
</protein>
<feature type="compositionally biased region" description="Basic and acidic residues" evidence="6">
    <location>
        <begin position="175"/>
        <end position="186"/>
    </location>
</feature>
<feature type="region of interest" description="Disordered" evidence="6">
    <location>
        <begin position="175"/>
        <end position="210"/>
    </location>
</feature>
<feature type="compositionally biased region" description="Basic and acidic residues" evidence="6">
    <location>
        <begin position="27"/>
        <end position="44"/>
    </location>
</feature>